<proteinExistence type="predicted"/>
<evidence type="ECO:0000313" key="2">
    <source>
        <dbReference type="EMBL" id="GBM38975.1"/>
    </source>
</evidence>
<dbReference type="EMBL" id="BGPR01249977">
    <property type="protein sequence ID" value="GBM38975.1"/>
    <property type="molecule type" value="Genomic_DNA"/>
</dbReference>
<accession>A0A4Y2FF96</accession>
<protein>
    <submittedName>
        <fullName evidence="2">Uncharacterized protein</fullName>
    </submittedName>
</protein>
<reference evidence="2 3" key="1">
    <citation type="journal article" date="2019" name="Sci. Rep.">
        <title>Orb-weaving spider Araneus ventricosus genome elucidates the spidroin gene catalogue.</title>
        <authorList>
            <person name="Kono N."/>
            <person name="Nakamura H."/>
            <person name="Ohtoshi R."/>
            <person name="Moran D.A.P."/>
            <person name="Shinohara A."/>
            <person name="Yoshida Y."/>
            <person name="Fujiwara M."/>
            <person name="Mori M."/>
            <person name="Tomita M."/>
            <person name="Arakawa K."/>
        </authorList>
    </citation>
    <scope>NUCLEOTIDE SEQUENCE [LARGE SCALE GENOMIC DNA]</scope>
</reference>
<organism evidence="2 3">
    <name type="scientific">Araneus ventricosus</name>
    <name type="common">Orbweaver spider</name>
    <name type="synonym">Epeira ventricosa</name>
    <dbReference type="NCBI Taxonomy" id="182803"/>
    <lineage>
        <taxon>Eukaryota</taxon>
        <taxon>Metazoa</taxon>
        <taxon>Ecdysozoa</taxon>
        <taxon>Arthropoda</taxon>
        <taxon>Chelicerata</taxon>
        <taxon>Arachnida</taxon>
        <taxon>Araneae</taxon>
        <taxon>Araneomorphae</taxon>
        <taxon>Entelegynae</taxon>
        <taxon>Araneoidea</taxon>
        <taxon>Araneidae</taxon>
        <taxon>Araneus</taxon>
    </lineage>
</organism>
<feature type="region of interest" description="Disordered" evidence="1">
    <location>
        <begin position="1"/>
        <end position="43"/>
    </location>
</feature>
<evidence type="ECO:0000313" key="3">
    <source>
        <dbReference type="Proteomes" id="UP000499080"/>
    </source>
</evidence>
<comment type="caution">
    <text evidence="2">The sequence shown here is derived from an EMBL/GenBank/DDBJ whole genome shotgun (WGS) entry which is preliminary data.</text>
</comment>
<feature type="region of interest" description="Disordered" evidence="1">
    <location>
        <begin position="78"/>
        <end position="104"/>
    </location>
</feature>
<dbReference type="Proteomes" id="UP000499080">
    <property type="component" value="Unassembled WGS sequence"/>
</dbReference>
<feature type="compositionally biased region" description="Polar residues" evidence="1">
    <location>
        <begin position="32"/>
        <end position="43"/>
    </location>
</feature>
<gene>
    <name evidence="2" type="ORF">AVEN_208454_1</name>
</gene>
<name>A0A4Y2FF96_ARAVE</name>
<evidence type="ECO:0000256" key="1">
    <source>
        <dbReference type="SAM" id="MobiDB-lite"/>
    </source>
</evidence>
<feature type="non-terminal residue" evidence="2">
    <location>
        <position position="1"/>
    </location>
</feature>
<feature type="non-terminal residue" evidence="2">
    <location>
        <position position="127"/>
    </location>
</feature>
<dbReference type="AlphaFoldDB" id="A0A4Y2FF96"/>
<sequence length="127" mass="13890">SQSTAIPPIAIRNEMKPKTTAITSSCKEKESTSQWISSPRNTDVTNNCEDQNISNCSQSTAASSIVIENTTSKMIKKPETTTIASSSKRKGSWIEKPGTSSSLRNTDVKTNIYTVDMLHCIINYGEL</sequence>
<keyword evidence="3" id="KW-1185">Reference proteome</keyword>